<comment type="caution">
    <text evidence="5">The sequence shown here is derived from an EMBL/GenBank/DDBJ whole genome shotgun (WGS) entry which is preliminary data.</text>
</comment>
<evidence type="ECO:0000256" key="1">
    <source>
        <dbReference type="ARBA" id="ARBA00022574"/>
    </source>
</evidence>
<dbReference type="InterPro" id="IPR036322">
    <property type="entry name" value="WD40_repeat_dom_sf"/>
</dbReference>
<dbReference type="InterPro" id="IPR015943">
    <property type="entry name" value="WD40/YVTN_repeat-like_dom_sf"/>
</dbReference>
<feature type="region of interest" description="Disordered" evidence="4">
    <location>
        <begin position="245"/>
        <end position="301"/>
    </location>
</feature>
<dbReference type="EMBL" id="JAINUG010000240">
    <property type="protein sequence ID" value="KAJ8385819.1"/>
    <property type="molecule type" value="Genomic_DNA"/>
</dbReference>
<dbReference type="InterPro" id="IPR020472">
    <property type="entry name" value="WD40_PAC1"/>
</dbReference>
<reference evidence="5" key="1">
    <citation type="journal article" date="2023" name="Science">
        <title>Genome structures resolve the early diversification of teleost fishes.</title>
        <authorList>
            <person name="Parey E."/>
            <person name="Louis A."/>
            <person name="Montfort J."/>
            <person name="Bouchez O."/>
            <person name="Roques C."/>
            <person name="Iampietro C."/>
            <person name="Lluch J."/>
            <person name="Castinel A."/>
            <person name="Donnadieu C."/>
            <person name="Desvignes T."/>
            <person name="Floi Bucao C."/>
            <person name="Jouanno E."/>
            <person name="Wen M."/>
            <person name="Mejri S."/>
            <person name="Dirks R."/>
            <person name="Jansen H."/>
            <person name="Henkel C."/>
            <person name="Chen W.J."/>
            <person name="Zahm M."/>
            <person name="Cabau C."/>
            <person name="Klopp C."/>
            <person name="Thompson A.W."/>
            <person name="Robinson-Rechavi M."/>
            <person name="Braasch I."/>
            <person name="Lecointre G."/>
            <person name="Bobe J."/>
            <person name="Postlethwait J.H."/>
            <person name="Berthelot C."/>
            <person name="Roest Crollius H."/>
            <person name="Guiguen Y."/>
        </authorList>
    </citation>
    <scope>NUCLEOTIDE SEQUENCE</scope>
    <source>
        <strain evidence="5">NC1722</strain>
    </source>
</reference>
<gene>
    <name evidence="5" type="ORF">AAFF_G00181750</name>
</gene>
<sequence length="623" mass="69046">MATNTGAPPESLHDPFYLEKVSIPEDSEDGYEYEDVPLDDEWSLTEGEEDFETVLKALCTRTDGTSAVSQNIPAAKQPISHIPEVVDDFLRNFLVRMGMHRTLDCFQTEWYEMVHRGQLNVEQSGLVPDAYTQNQLLDNELRNVQRERDNYREAAFKAGEALVRLRKERDFHRLHHRRVAQEKNGLIEDLKRLKKHYASYEPALRTLTDKYQAALKQKMLISLERDRYLGQLRGLEVDRCNVAARGADRPSPGLQSTSREHCLGQGRLKSSADRDAGLLPESIAPHDLAKDPTKSSLLGRHPKDSVFPADARVNLNHAQIKYQLPNVCSRMPVLHLTGSLKAHALPVSCLALHPCKPIVASASDDQLWKMWALPAGEELMIGEGHSDWLSSCSFHPDGSRLATTSGDATVKVWDVSLGQCILTLEGHAHATWACSFHSYGDSLASCSMDNTCKVWDLHSQRCHHTLRGHTDSVNSVYFLPFSNTLLSCSADKTLALWDTRTSLRAQTFHGHLHSCNHAAFSAAGAAIASCDSYGVVKLWDVRKVAVVLTVDTGPHPSNQVAFSPSGRTLAVASNDSLVKMLDLDSSQVTSLVGHDDAVQSVIFDQKDEFLLSGGSDGTIHIWS</sequence>
<dbReference type="SMART" id="SM00320">
    <property type="entry name" value="WD40"/>
    <property type="match status" value="7"/>
</dbReference>
<organism evidence="5 6">
    <name type="scientific">Aldrovandia affinis</name>
    <dbReference type="NCBI Taxonomy" id="143900"/>
    <lineage>
        <taxon>Eukaryota</taxon>
        <taxon>Metazoa</taxon>
        <taxon>Chordata</taxon>
        <taxon>Craniata</taxon>
        <taxon>Vertebrata</taxon>
        <taxon>Euteleostomi</taxon>
        <taxon>Actinopterygii</taxon>
        <taxon>Neopterygii</taxon>
        <taxon>Teleostei</taxon>
        <taxon>Notacanthiformes</taxon>
        <taxon>Halosauridae</taxon>
        <taxon>Aldrovandia</taxon>
    </lineage>
</organism>
<evidence type="ECO:0008006" key="7">
    <source>
        <dbReference type="Google" id="ProtNLM"/>
    </source>
</evidence>
<feature type="repeat" description="WD" evidence="3">
    <location>
        <begin position="424"/>
        <end position="465"/>
    </location>
</feature>
<dbReference type="GO" id="GO:0035082">
    <property type="term" value="P:axoneme assembly"/>
    <property type="evidence" value="ECO:0007669"/>
    <property type="project" value="TreeGrafter"/>
</dbReference>
<dbReference type="Pfam" id="PF00400">
    <property type="entry name" value="WD40"/>
    <property type="match status" value="7"/>
</dbReference>
<feature type="repeat" description="WD" evidence="3">
    <location>
        <begin position="466"/>
        <end position="507"/>
    </location>
</feature>
<dbReference type="FunFam" id="2.130.10.10:FF:001313">
    <property type="entry name" value="Predicted protein"/>
    <property type="match status" value="1"/>
</dbReference>
<proteinExistence type="predicted"/>
<dbReference type="PROSITE" id="PS50294">
    <property type="entry name" value="WD_REPEATS_REGION"/>
    <property type="match status" value="4"/>
</dbReference>
<dbReference type="InterPro" id="IPR019775">
    <property type="entry name" value="WD40_repeat_CS"/>
</dbReference>
<protein>
    <recommendedName>
        <fullName evidence="7">Sperm-associated antigen 16 protein</fullName>
    </recommendedName>
</protein>
<dbReference type="PANTHER" id="PTHR14604:SF3">
    <property type="entry name" value="SPERM-ASSOCIATED ANTIGEN 16 PROTEIN"/>
    <property type="match status" value="1"/>
</dbReference>
<dbReference type="Proteomes" id="UP001221898">
    <property type="component" value="Unassembled WGS sequence"/>
</dbReference>
<dbReference type="InterPro" id="IPR050995">
    <property type="entry name" value="WD-F-box_domain-protein"/>
</dbReference>
<evidence type="ECO:0000313" key="6">
    <source>
        <dbReference type="Proteomes" id="UP001221898"/>
    </source>
</evidence>
<dbReference type="SUPFAM" id="SSF50978">
    <property type="entry name" value="WD40 repeat-like"/>
    <property type="match status" value="1"/>
</dbReference>
<feature type="repeat" description="WD" evidence="3">
    <location>
        <begin position="591"/>
        <end position="623"/>
    </location>
</feature>
<dbReference type="PROSITE" id="PS00678">
    <property type="entry name" value="WD_REPEATS_1"/>
    <property type="match status" value="3"/>
</dbReference>
<dbReference type="Gene3D" id="2.130.10.10">
    <property type="entry name" value="YVTN repeat-like/Quinoprotein amine dehydrogenase"/>
    <property type="match status" value="3"/>
</dbReference>
<dbReference type="PROSITE" id="PS50082">
    <property type="entry name" value="WD_REPEATS_2"/>
    <property type="match status" value="6"/>
</dbReference>
<dbReference type="CDD" id="cd00200">
    <property type="entry name" value="WD40"/>
    <property type="match status" value="1"/>
</dbReference>
<feature type="repeat" description="WD" evidence="3">
    <location>
        <begin position="340"/>
        <end position="381"/>
    </location>
</feature>
<feature type="repeat" description="WD" evidence="3">
    <location>
        <begin position="508"/>
        <end position="549"/>
    </location>
</feature>
<name>A0AAD7RKC9_9TELE</name>
<accession>A0AAD7RKC9</accession>
<keyword evidence="2" id="KW-0677">Repeat</keyword>
<evidence type="ECO:0000256" key="4">
    <source>
        <dbReference type="SAM" id="MobiDB-lite"/>
    </source>
</evidence>
<feature type="repeat" description="WD" evidence="3">
    <location>
        <begin position="382"/>
        <end position="423"/>
    </location>
</feature>
<keyword evidence="6" id="KW-1185">Reference proteome</keyword>
<evidence type="ECO:0000256" key="3">
    <source>
        <dbReference type="PROSITE-ProRule" id="PRU00221"/>
    </source>
</evidence>
<dbReference type="AlphaFoldDB" id="A0AAD7RKC9"/>
<dbReference type="PANTHER" id="PTHR14604">
    <property type="entry name" value="WD40 REPEAT PF20"/>
    <property type="match status" value="1"/>
</dbReference>
<dbReference type="PRINTS" id="PR00320">
    <property type="entry name" value="GPROTEINBRPT"/>
</dbReference>
<dbReference type="GO" id="GO:1990716">
    <property type="term" value="C:axonemal central apparatus"/>
    <property type="evidence" value="ECO:0007669"/>
    <property type="project" value="TreeGrafter"/>
</dbReference>
<dbReference type="InterPro" id="IPR001680">
    <property type="entry name" value="WD40_rpt"/>
</dbReference>
<evidence type="ECO:0000313" key="5">
    <source>
        <dbReference type="EMBL" id="KAJ8385819.1"/>
    </source>
</evidence>
<keyword evidence="1 3" id="KW-0853">WD repeat</keyword>
<evidence type="ECO:0000256" key="2">
    <source>
        <dbReference type="ARBA" id="ARBA00022737"/>
    </source>
</evidence>